<protein>
    <recommendedName>
        <fullName evidence="2">PPIase cyclophilin-type domain-containing protein</fullName>
    </recommendedName>
</protein>
<dbReference type="Pfam" id="PF13646">
    <property type="entry name" value="HEAT_2"/>
    <property type="match status" value="2"/>
</dbReference>
<dbReference type="InterPro" id="IPR011989">
    <property type="entry name" value="ARM-like"/>
</dbReference>
<organism evidence="1">
    <name type="scientific">marine metagenome</name>
    <dbReference type="NCBI Taxonomy" id="408172"/>
    <lineage>
        <taxon>unclassified sequences</taxon>
        <taxon>metagenomes</taxon>
        <taxon>ecological metagenomes</taxon>
    </lineage>
</organism>
<dbReference type="EMBL" id="UINC01010045">
    <property type="protein sequence ID" value="SVA44835.1"/>
    <property type="molecule type" value="Genomic_DNA"/>
</dbReference>
<feature type="non-terminal residue" evidence="1">
    <location>
        <position position="613"/>
    </location>
</feature>
<dbReference type="SUPFAM" id="SSF48371">
    <property type="entry name" value="ARM repeat"/>
    <property type="match status" value="1"/>
</dbReference>
<dbReference type="PANTHER" id="PTHR12697:SF5">
    <property type="entry name" value="DEOXYHYPUSINE HYDROXYLASE"/>
    <property type="match status" value="1"/>
</dbReference>
<accession>A0A381VX39</accession>
<sequence>MTPPLEGEQGLQGKRATGSKLHWGGTGIALSLLMAGCATAPPTVAPALTTRQKLAVILQLEHQRVIVPPEGAVVPLPGLMPGTPLPRTPSLFEFLEDPVARVRRRSAVALGRVGLSDAVEPLSASLTDSNPAVRQMAAFSLGLIGEPEVADVLMTALSDPDPLVRGRAAEALSRLGVREAAPNVGQMVSEVASIAAQVDPDDMTYPQPPPVEAFRLGVIALTRLEAYESLSTALLDTNNLSKVRWWPVAWAFQELADPRAAGALTELIGGSGSYRISFAARGLGRLGDPTMAELLVPLLDPRRYDSQVIVSAVRALADLGTRENIPTLMRLLQEPDLDFAILIEVLKALGRVGGAESTDLFLDLLSHPRSAIRVEALRGLANFDSQTFILMLSGFDGDPHWSVRAALADILGSMNSDLAMARLEAMLDDPDRRVLPFVLRGLDASRATEVALQYLASEDVVMGRVAAQQLGVHTSAEGALALKRAYEMSQGGEGAVLRRAIVEAIMTYGGSVSAELMHAALKDSDWSVRTRAARVLDAEEVTKPYEGRIRPLPALGFEEARTLAVPTVSPQVYLETDAGTIQIELLVLDAPLSSSRFAELAGNGYFHGVPFHD</sequence>
<dbReference type="InterPro" id="IPR004155">
    <property type="entry name" value="PBS_lyase_HEAT"/>
</dbReference>
<proteinExistence type="predicted"/>
<dbReference type="SMART" id="SM00567">
    <property type="entry name" value="EZ_HEAT"/>
    <property type="match status" value="9"/>
</dbReference>
<name>A0A381VX39_9ZZZZ</name>
<dbReference type="Gene3D" id="1.25.10.10">
    <property type="entry name" value="Leucine-rich Repeat Variant"/>
    <property type="match status" value="4"/>
</dbReference>
<gene>
    <name evidence="1" type="ORF">METZ01_LOCUS97689</name>
</gene>
<evidence type="ECO:0000313" key="1">
    <source>
        <dbReference type="EMBL" id="SVA44835.1"/>
    </source>
</evidence>
<evidence type="ECO:0008006" key="2">
    <source>
        <dbReference type="Google" id="ProtNLM"/>
    </source>
</evidence>
<dbReference type="AlphaFoldDB" id="A0A381VX39"/>
<dbReference type="PANTHER" id="PTHR12697">
    <property type="entry name" value="PBS LYASE HEAT-LIKE PROTEIN"/>
    <property type="match status" value="1"/>
</dbReference>
<dbReference type="InterPro" id="IPR016024">
    <property type="entry name" value="ARM-type_fold"/>
</dbReference>
<dbReference type="GO" id="GO:0016491">
    <property type="term" value="F:oxidoreductase activity"/>
    <property type="evidence" value="ECO:0007669"/>
    <property type="project" value="TreeGrafter"/>
</dbReference>
<dbReference type="SUPFAM" id="SSF50891">
    <property type="entry name" value="Cyclophilin-like"/>
    <property type="match status" value="1"/>
</dbReference>
<dbReference type="Gene3D" id="2.40.100.10">
    <property type="entry name" value="Cyclophilin-like"/>
    <property type="match status" value="1"/>
</dbReference>
<reference evidence="1" key="1">
    <citation type="submission" date="2018-05" db="EMBL/GenBank/DDBJ databases">
        <authorList>
            <person name="Lanie J.A."/>
            <person name="Ng W.-L."/>
            <person name="Kazmierczak K.M."/>
            <person name="Andrzejewski T.M."/>
            <person name="Davidsen T.M."/>
            <person name="Wayne K.J."/>
            <person name="Tettelin H."/>
            <person name="Glass J.I."/>
            <person name="Rusch D."/>
            <person name="Podicherti R."/>
            <person name="Tsui H.-C.T."/>
            <person name="Winkler M.E."/>
        </authorList>
    </citation>
    <scope>NUCLEOTIDE SEQUENCE</scope>
</reference>
<dbReference type="InterPro" id="IPR029000">
    <property type="entry name" value="Cyclophilin-like_dom_sf"/>
</dbReference>